<keyword evidence="2" id="KW-0067">ATP-binding</keyword>
<comment type="caution">
    <text evidence="4">The sequence shown here is derived from an EMBL/GenBank/DDBJ whole genome shotgun (WGS) entry which is preliminary data.</text>
</comment>
<dbReference type="AlphaFoldDB" id="A0AAN8H124"/>
<accession>A0AAN8H124</accession>
<dbReference type="Gene3D" id="1.10.510.10">
    <property type="entry name" value="Transferase(Phosphotransferase) domain 1"/>
    <property type="match status" value="1"/>
</dbReference>
<keyword evidence="5" id="KW-1185">Reference proteome</keyword>
<dbReference type="GO" id="GO:0005524">
    <property type="term" value="F:ATP binding"/>
    <property type="evidence" value="ECO:0007669"/>
    <property type="project" value="UniProtKB-KW"/>
</dbReference>
<dbReference type="PROSITE" id="PS50011">
    <property type="entry name" value="PROTEIN_KINASE_DOM"/>
    <property type="match status" value="1"/>
</dbReference>
<dbReference type="PANTHER" id="PTHR27001">
    <property type="entry name" value="OS01G0253100 PROTEIN"/>
    <property type="match status" value="1"/>
</dbReference>
<dbReference type="EMBL" id="JAULUE010002054">
    <property type="protein sequence ID" value="KAK5895479.1"/>
    <property type="molecule type" value="Genomic_DNA"/>
</dbReference>
<dbReference type="InterPro" id="IPR000719">
    <property type="entry name" value="Prot_kinase_dom"/>
</dbReference>
<protein>
    <recommendedName>
        <fullName evidence="3">Protein kinase domain-containing protein</fullName>
    </recommendedName>
</protein>
<evidence type="ECO:0000256" key="2">
    <source>
        <dbReference type="ARBA" id="ARBA00022840"/>
    </source>
</evidence>
<name>A0AAN8H124_9TELE</name>
<evidence type="ECO:0000256" key="1">
    <source>
        <dbReference type="ARBA" id="ARBA00022741"/>
    </source>
</evidence>
<dbReference type="SMART" id="SM00220">
    <property type="entry name" value="S_TKc"/>
    <property type="match status" value="1"/>
</dbReference>
<dbReference type="GO" id="GO:0005886">
    <property type="term" value="C:plasma membrane"/>
    <property type="evidence" value="ECO:0007669"/>
    <property type="project" value="TreeGrafter"/>
</dbReference>
<dbReference type="InterPro" id="IPR011009">
    <property type="entry name" value="Kinase-like_dom_sf"/>
</dbReference>
<gene>
    <name evidence="4" type="ORF">CesoFtcFv8_012069</name>
</gene>
<dbReference type="SUPFAM" id="SSF56112">
    <property type="entry name" value="Protein kinase-like (PK-like)"/>
    <property type="match status" value="1"/>
</dbReference>
<dbReference type="Proteomes" id="UP001335648">
    <property type="component" value="Unassembled WGS sequence"/>
</dbReference>
<reference evidence="4 5" key="1">
    <citation type="journal article" date="2023" name="Mol. Biol. Evol.">
        <title>Genomics of Secondarily Temperate Adaptation in the Only Non-Antarctic Icefish.</title>
        <authorList>
            <person name="Rivera-Colon A.G."/>
            <person name="Rayamajhi N."/>
            <person name="Minhas B.F."/>
            <person name="Madrigal G."/>
            <person name="Bilyk K.T."/>
            <person name="Yoon V."/>
            <person name="Hune M."/>
            <person name="Gregory S."/>
            <person name="Cheng C.H.C."/>
            <person name="Catchen J.M."/>
        </authorList>
    </citation>
    <scope>NUCLEOTIDE SEQUENCE [LARGE SCALE GENOMIC DNA]</scope>
    <source>
        <strain evidence="4">JC2023a</strain>
    </source>
</reference>
<dbReference type="PANTHER" id="PTHR27001:SF939">
    <property type="entry name" value="INTERLEUKIN 1 RECEPTOR ASSOCIATED KINASE 1"/>
    <property type="match status" value="1"/>
</dbReference>
<feature type="domain" description="Protein kinase" evidence="3">
    <location>
        <begin position="1"/>
        <end position="237"/>
    </location>
</feature>
<proteinExistence type="predicted"/>
<evidence type="ECO:0000259" key="3">
    <source>
        <dbReference type="PROSITE" id="PS50011"/>
    </source>
</evidence>
<dbReference type="PROSITE" id="PS00108">
    <property type="entry name" value="PROTEIN_KINASE_ST"/>
    <property type="match status" value="1"/>
</dbReference>
<organism evidence="4 5">
    <name type="scientific">Champsocephalus esox</name>
    <name type="common">pike icefish</name>
    <dbReference type="NCBI Taxonomy" id="159716"/>
    <lineage>
        <taxon>Eukaryota</taxon>
        <taxon>Metazoa</taxon>
        <taxon>Chordata</taxon>
        <taxon>Craniata</taxon>
        <taxon>Vertebrata</taxon>
        <taxon>Euteleostomi</taxon>
        <taxon>Actinopterygii</taxon>
        <taxon>Neopterygii</taxon>
        <taxon>Teleostei</taxon>
        <taxon>Neoteleostei</taxon>
        <taxon>Acanthomorphata</taxon>
        <taxon>Eupercaria</taxon>
        <taxon>Perciformes</taxon>
        <taxon>Notothenioidei</taxon>
        <taxon>Channichthyidae</taxon>
        <taxon>Champsocephalus</taxon>
    </lineage>
</organism>
<dbReference type="Pfam" id="PF00069">
    <property type="entry name" value="Pkinase"/>
    <property type="match status" value="1"/>
</dbReference>
<dbReference type="InterPro" id="IPR008271">
    <property type="entry name" value="Ser/Thr_kinase_AS"/>
</dbReference>
<evidence type="ECO:0000313" key="4">
    <source>
        <dbReference type="EMBL" id="KAK5895479.1"/>
    </source>
</evidence>
<dbReference type="GO" id="GO:0004672">
    <property type="term" value="F:protein kinase activity"/>
    <property type="evidence" value="ECO:0007669"/>
    <property type="project" value="InterPro"/>
</dbReference>
<keyword evidence="1" id="KW-0547">Nucleotide-binding</keyword>
<evidence type="ECO:0000313" key="5">
    <source>
        <dbReference type="Proteomes" id="UP001335648"/>
    </source>
</evidence>
<sequence>MLIRGAFRFRHPNIVELLGFSEGGGAVCLILSYMENRSLEDRLHGNVSLSWSQRLKVIEGASAALQFLHCPPDGPPALIHGDVKSSNILLDVHLQARLSDFGLARSRPLSCSGGQTCSVGRTETVRGTLAYLPEEYVREGQLSTAVDVYSFGVVLLEVLTGRRALERDSTSGDRYLKDLVDEVEDRGSSAAVWRKQLDHRLTSGGAVEHAGCMQLVTLGLQVSGEEEEEETSHDHGV</sequence>